<dbReference type="Gene3D" id="1.20.900.10">
    <property type="entry name" value="Dbl homology (DH) domain"/>
    <property type="match status" value="1"/>
</dbReference>
<dbReference type="Gene3D" id="2.30.29.30">
    <property type="entry name" value="Pleckstrin-homology domain (PH domain)/Phosphotyrosine-binding domain (PTB)"/>
    <property type="match status" value="1"/>
</dbReference>
<gene>
    <name evidence="3" type="ORF">R3P38DRAFT_920302</name>
</gene>
<evidence type="ECO:0000313" key="4">
    <source>
        <dbReference type="Proteomes" id="UP001362999"/>
    </source>
</evidence>
<dbReference type="PANTHER" id="PTHR47339">
    <property type="entry name" value="CELL DIVISION CONTROL PROTEIN 24"/>
    <property type="match status" value="1"/>
</dbReference>
<dbReference type="GO" id="GO:0005634">
    <property type="term" value="C:nucleus"/>
    <property type="evidence" value="ECO:0007669"/>
    <property type="project" value="TreeGrafter"/>
</dbReference>
<dbReference type="Proteomes" id="UP001362999">
    <property type="component" value="Unassembled WGS sequence"/>
</dbReference>
<keyword evidence="4" id="KW-1185">Reference proteome</keyword>
<dbReference type="GO" id="GO:0005085">
    <property type="term" value="F:guanyl-nucleotide exchange factor activity"/>
    <property type="evidence" value="ECO:0007669"/>
    <property type="project" value="InterPro"/>
</dbReference>
<dbReference type="GO" id="GO:0030010">
    <property type="term" value="P:establishment of cell polarity"/>
    <property type="evidence" value="ECO:0007669"/>
    <property type="project" value="TreeGrafter"/>
</dbReference>
<accession>A0AAW0BNQ2</accession>
<dbReference type="GO" id="GO:0031106">
    <property type="term" value="P:septin ring organization"/>
    <property type="evidence" value="ECO:0007669"/>
    <property type="project" value="TreeGrafter"/>
</dbReference>
<dbReference type="Pfam" id="PF15411">
    <property type="entry name" value="PH_10"/>
    <property type="match status" value="1"/>
</dbReference>
<dbReference type="GO" id="GO:0043332">
    <property type="term" value="C:mating projection tip"/>
    <property type="evidence" value="ECO:0007669"/>
    <property type="project" value="TreeGrafter"/>
</dbReference>
<sequence length="342" mass="39394">MFLLGLEATSELSWREQRWGRHFLEAEQSFVAVYEPYCKNWAKNIRIQDSRPANGPSPVSKPIARMQEKMRTWDAQLINFKSELPAFIVKPVSRVCKYPLLIDSLLKETSPETYPYYDELSNGLASMKRVVDKINAAERQVENIQLAASLCDRVIDWKGLNPATFGALLLDDIHAVSKDDKRRECYVFLFEEIVLFCVSAPGFPPVTQQFGNPHWRPWQTPLALKSHIFVADIMQTQSPETLPNTSSYPFELWCTGKENSRVQLWTIHMRYTSHREQWETEIKPFILKCAERRAHERSLRRTRRVPVVSTEQAEHSGFDSDDSESADTPTAESSQVSKLPSI</sequence>
<dbReference type="SUPFAM" id="SSF50729">
    <property type="entry name" value="PH domain-like"/>
    <property type="match status" value="1"/>
</dbReference>
<dbReference type="Pfam" id="PF00621">
    <property type="entry name" value="RhoGEF"/>
    <property type="match status" value="1"/>
</dbReference>
<dbReference type="PROSITE" id="PS50010">
    <property type="entry name" value="DH_2"/>
    <property type="match status" value="1"/>
</dbReference>
<dbReference type="InterPro" id="IPR035899">
    <property type="entry name" value="DBL_dom_sf"/>
</dbReference>
<protein>
    <submittedName>
        <fullName evidence="3">Dbl homology domain-containing protein</fullName>
    </submittedName>
</protein>
<dbReference type="GO" id="GO:0005737">
    <property type="term" value="C:cytoplasm"/>
    <property type="evidence" value="ECO:0007669"/>
    <property type="project" value="TreeGrafter"/>
</dbReference>
<dbReference type="SUPFAM" id="SSF48065">
    <property type="entry name" value="DBL homology domain (DH-domain)"/>
    <property type="match status" value="1"/>
</dbReference>
<dbReference type="PANTHER" id="PTHR47339:SF1">
    <property type="entry name" value="CELL DIVISION CONTROL PROTEIN 24"/>
    <property type="match status" value="1"/>
</dbReference>
<feature type="domain" description="DH" evidence="2">
    <location>
        <begin position="1"/>
        <end position="137"/>
    </location>
</feature>
<evidence type="ECO:0000256" key="1">
    <source>
        <dbReference type="SAM" id="MobiDB-lite"/>
    </source>
</evidence>
<feature type="compositionally biased region" description="Polar residues" evidence="1">
    <location>
        <begin position="326"/>
        <end position="342"/>
    </location>
</feature>
<organism evidence="3 4">
    <name type="scientific">Favolaschia claudopus</name>
    <dbReference type="NCBI Taxonomy" id="2862362"/>
    <lineage>
        <taxon>Eukaryota</taxon>
        <taxon>Fungi</taxon>
        <taxon>Dikarya</taxon>
        <taxon>Basidiomycota</taxon>
        <taxon>Agaricomycotina</taxon>
        <taxon>Agaricomycetes</taxon>
        <taxon>Agaricomycetidae</taxon>
        <taxon>Agaricales</taxon>
        <taxon>Marasmiineae</taxon>
        <taxon>Mycenaceae</taxon>
        <taxon>Favolaschia</taxon>
    </lineage>
</organism>
<proteinExistence type="predicted"/>
<evidence type="ECO:0000259" key="2">
    <source>
        <dbReference type="PROSITE" id="PS50010"/>
    </source>
</evidence>
<dbReference type="GO" id="GO:0000935">
    <property type="term" value="C:division septum"/>
    <property type="evidence" value="ECO:0007669"/>
    <property type="project" value="TreeGrafter"/>
</dbReference>
<dbReference type="AlphaFoldDB" id="A0AAW0BNQ2"/>
<name>A0AAW0BNQ2_9AGAR</name>
<evidence type="ECO:0000313" key="3">
    <source>
        <dbReference type="EMBL" id="KAK7028324.1"/>
    </source>
</evidence>
<dbReference type="InterPro" id="IPR053026">
    <property type="entry name" value="CDC42_GEF"/>
</dbReference>
<comment type="caution">
    <text evidence="3">The sequence shown here is derived from an EMBL/GenBank/DDBJ whole genome shotgun (WGS) entry which is preliminary data.</text>
</comment>
<dbReference type="InterPro" id="IPR011993">
    <property type="entry name" value="PH-like_dom_sf"/>
</dbReference>
<dbReference type="EMBL" id="JAWWNJ010000028">
    <property type="protein sequence ID" value="KAK7028324.1"/>
    <property type="molecule type" value="Genomic_DNA"/>
</dbReference>
<reference evidence="3 4" key="1">
    <citation type="journal article" date="2024" name="J Genomics">
        <title>Draft genome sequencing and assembly of Favolaschia claudopus CIRM-BRFM 2984 isolated from oak limbs.</title>
        <authorList>
            <person name="Navarro D."/>
            <person name="Drula E."/>
            <person name="Chaduli D."/>
            <person name="Cazenave R."/>
            <person name="Ahrendt S."/>
            <person name="Wang J."/>
            <person name="Lipzen A."/>
            <person name="Daum C."/>
            <person name="Barry K."/>
            <person name="Grigoriev I.V."/>
            <person name="Favel A."/>
            <person name="Rosso M.N."/>
            <person name="Martin F."/>
        </authorList>
    </citation>
    <scope>NUCLEOTIDE SEQUENCE [LARGE SCALE GENOMIC DNA]</scope>
    <source>
        <strain evidence="3 4">CIRM-BRFM 2984</strain>
    </source>
</reference>
<feature type="region of interest" description="Disordered" evidence="1">
    <location>
        <begin position="300"/>
        <end position="342"/>
    </location>
</feature>
<dbReference type="InterPro" id="IPR000219">
    <property type="entry name" value="DH_dom"/>
</dbReference>